<dbReference type="EMBL" id="CAJVCH010527790">
    <property type="protein sequence ID" value="CAG7822904.1"/>
    <property type="molecule type" value="Genomic_DNA"/>
</dbReference>
<dbReference type="Proteomes" id="UP000708208">
    <property type="component" value="Unassembled WGS sequence"/>
</dbReference>
<protein>
    <submittedName>
        <fullName evidence="2">Uncharacterized protein</fullName>
    </submittedName>
</protein>
<sequence length="525" mass="58709">MGGNASKSRERGDVDDCLTQFTSPICDTLNNVTNLPPNSGKRYSTDKALHARWEQYIEGAVSTPGYDRQKSTNQDAPTEIGLKSRNIPETLKPSNRGDELLPTSVTSPLENLLPPKIRLQILSPVHSRVQLRQSAGLSSHDITNSPVQNSGSTCTQGLKRSGDTLLYLKQPCAKSPEESSQEVSSQNELSQHLLEGNLRMRQASMRKSKNQLTIQPTQMVSSHNYKQQIPQQLHPNILQQQNVEPSKIIEPEFHKREDLYTIRPVTRTISKHSVKASISKKPAKTVKILRRTSSHRLTDSRQPSPLSSASKKLKVKGLQNFVNTHRPCPPLWAKQFPCRSRFHPDNYLYDFEGFNAPKRPVAEMERCSKKCGRCNRCGVYVDNICQKCGNYWTQTQKVEVNGHPVIPDKPRLNLHDASSNNPLKVSNNSNSTPEEPKKVLASGYDTYTPIPNHPSPALPSYPAYPGYGCGYPGYLPWPASYPPSYYPAYAPMPPPPPYYGCSQPPVMPPTYNNYPVSHNKTDTNG</sequence>
<evidence type="ECO:0000313" key="3">
    <source>
        <dbReference type="Proteomes" id="UP000708208"/>
    </source>
</evidence>
<feature type="region of interest" description="Disordered" evidence="1">
    <location>
        <begin position="136"/>
        <end position="156"/>
    </location>
</feature>
<gene>
    <name evidence="2" type="ORF">AFUS01_LOCUS33146</name>
</gene>
<evidence type="ECO:0000256" key="1">
    <source>
        <dbReference type="SAM" id="MobiDB-lite"/>
    </source>
</evidence>
<comment type="caution">
    <text evidence="2">The sequence shown here is derived from an EMBL/GenBank/DDBJ whole genome shotgun (WGS) entry which is preliminary data.</text>
</comment>
<keyword evidence="3" id="KW-1185">Reference proteome</keyword>
<reference evidence="2" key="1">
    <citation type="submission" date="2021-06" db="EMBL/GenBank/DDBJ databases">
        <authorList>
            <person name="Hodson N. C."/>
            <person name="Mongue J. A."/>
            <person name="Jaron S. K."/>
        </authorList>
    </citation>
    <scope>NUCLEOTIDE SEQUENCE</scope>
</reference>
<name>A0A8J2LHI0_9HEXA</name>
<dbReference type="AlphaFoldDB" id="A0A8J2LHI0"/>
<feature type="region of interest" description="Disordered" evidence="1">
    <location>
        <begin position="407"/>
        <end position="437"/>
    </location>
</feature>
<proteinExistence type="predicted"/>
<feature type="compositionally biased region" description="Polar residues" evidence="1">
    <location>
        <begin position="416"/>
        <end position="433"/>
    </location>
</feature>
<organism evidence="2 3">
    <name type="scientific">Allacma fusca</name>
    <dbReference type="NCBI Taxonomy" id="39272"/>
    <lineage>
        <taxon>Eukaryota</taxon>
        <taxon>Metazoa</taxon>
        <taxon>Ecdysozoa</taxon>
        <taxon>Arthropoda</taxon>
        <taxon>Hexapoda</taxon>
        <taxon>Collembola</taxon>
        <taxon>Symphypleona</taxon>
        <taxon>Sminthuridae</taxon>
        <taxon>Allacma</taxon>
    </lineage>
</organism>
<accession>A0A8J2LHI0</accession>
<evidence type="ECO:0000313" key="2">
    <source>
        <dbReference type="EMBL" id="CAG7822904.1"/>
    </source>
</evidence>